<dbReference type="RefSeq" id="WP_344280565.1">
    <property type="nucleotide sequence ID" value="NZ_BAAAHV010000017.1"/>
</dbReference>
<comment type="caution">
    <text evidence="2">The sequence shown here is derived from an EMBL/GenBank/DDBJ whole genome shotgun (WGS) entry which is preliminary data.</text>
</comment>
<organism evidence="2 3">
    <name type="scientific">Amycolatopsis albidoflavus</name>
    <dbReference type="NCBI Taxonomy" id="102226"/>
    <lineage>
        <taxon>Bacteria</taxon>
        <taxon>Bacillati</taxon>
        <taxon>Actinomycetota</taxon>
        <taxon>Actinomycetes</taxon>
        <taxon>Pseudonocardiales</taxon>
        <taxon>Pseudonocardiaceae</taxon>
        <taxon>Amycolatopsis</taxon>
    </lineage>
</organism>
<dbReference type="Proteomes" id="UP001597542">
    <property type="component" value="Unassembled WGS sequence"/>
</dbReference>
<sequence length="466" mass="51444">MVDGVPQLAFAPAVSSSVTLLGGGGSTRCVAGRGARNEISRDCRDVGMTQIDDRADQRTAEDKVGEERKPTAAEMLAWRRDNVLLPDEAATPEEFPCLTNMSAGFLFSGVVRPLEPAPPEYVALAMPHTSDLELVGAVGQWNLLWESAQFRRRFFDFDDMPEPIAKIADLGDVNVTFVPRTRSRYFEYAPLLHMLPKPVVDMFGLPTLRGGQWPFLADHAGIDEFLPADFEARLARAWASTVWPHLISGSKMKAFSADDPIRLLAHNLDFWVPAVTATIQDRLRDFPEVDKGKTPGPVTLEDGSVLTGAVAGNPRMGGPVWFGEDDAHDAVVETVEAADQTGRLRSIVDAVRSHRIEDDFSSHWSYAREDFERKLHGKRRKVTVKFVELTDTTPVQGPESEVLGNLVTNDFLALLDARNREIVVLLNSGMTSKTEIADILGYASHSAVSKRLAQIRRAAVEHFDEN</sequence>
<gene>
    <name evidence="2" type="ORF">ACFSUT_03030</name>
</gene>
<reference evidence="3" key="1">
    <citation type="journal article" date="2019" name="Int. J. Syst. Evol. Microbiol.">
        <title>The Global Catalogue of Microorganisms (GCM) 10K type strain sequencing project: providing services to taxonomists for standard genome sequencing and annotation.</title>
        <authorList>
            <consortium name="The Broad Institute Genomics Platform"/>
            <consortium name="The Broad Institute Genome Sequencing Center for Infectious Disease"/>
            <person name="Wu L."/>
            <person name="Ma J."/>
        </authorList>
    </citation>
    <scope>NUCLEOTIDE SEQUENCE [LARGE SCALE GENOMIC DNA]</scope>
    <source>
        <strain evidence="3">CGMCC 4.7638</strain>
    </source>
</reference>
<dbReference type="EMBL" id="JBHUKQ010000002">
    <property type="protein sequence ID" value="MFD2479235.1"/>
    <property type="molecule type" value="Genomic_DNA"/>
</dbReference>
<evidence type="ECO:0000313" key="2">
    <source>
        <dbReference type="EMBL" id="MFD2479235.1"/>
    </source>
</evidence>
<proteinExistence type="predicted"/>
<protein>
    <submittedName>
        <fullName evidence="2">Sigma-70 family RNA polymerase sigma factor</fullName>
    </submittedName>
</protein>
<name>A0ABW5HRV2_9PSEU</name>
<accession>A0ABW5HRV2</accession>
<keyword evidence="3" id="KW-1185">Reference proteome</keyword>
<evidence type="ECO:0000313" key="3">
    <source>
        <dbReference type="Proteomes" id="UP001597542"/>
    </source>
</evidence>
<feature type="region of interest" description="Disordered" evidence="1">
    <location>
        <begin position="48"/>
        <end position="69"/>
    </location>
</feature>
<evidence type="ECO:0000256" key="1">
    <source>
        <dbReference type="SAM" id="MobiDB-lite"/>
    </source>
</evidence>